<dbReference type="EMBL" id="DSRU01000279">
    <property type="protein sequence ID" value="HFM99973.1"/>
    <property type="molecule type" value="Genomic_DNA"/>
</dbReference>
<dbReference type="AlphaFoldDB" id="A0A7C3PGT8"/>
<accession>A0A7C3PGT8</accession>
<sequence>MQKWFAWAIASLISIVLGLTPAAVWAAELPIQTDSAPSDVDLSIPAKLDSDAIPSDKINQFVQACVRVVSLIERREGELQAAETDSESLRIQQEIEAEALAIIQAAGLTRQEYVQLLGLANTDAEFGERVAILLQEAGV</sequence>
<comment type="caution">
    <text evidence="3">The sequence shown here is derived from an EMBL/GenBank/DDBJ whole genome shotgun (WGS) entry which is preliminary data.</text>
</comment>
<dbReference type="Pfam" id="PF13767">
    <property type="entry name" value="DUF4168"/>
    <property type="match status" value="1"/>
</dbReference>
<reference evidence="3" key="1">
    <citation type="journal article" date="2020" name="mSystems">
        <title>Genome- and Community-Level Interaction Insights into Carbon Utilization and Element Cycling Functions of Hydrothermarchaeota in Hydrothermal Sediment.</title>
        <authorList>
            <person name="Zhou Z."/>
            <person name="Liu Y."/>
            <person name="Xu W."/>
            <person name="Pan J."/>
            <person name="Luo Z.H."/>
            <person name="Li M."/>
        </authorList>
    </citation>
    <scope>NUCLEOTIDE SEQUENCE [LARGE SCALE GENOMIC DNA]</scope>
    <source>
        <strain evidence="3">SpSt-418</strain>
    </source>
</reference>
<evidence type="ECO:0000313" key="3">
    <source>
        <dbReference type="EMBL" id="HFM99973.1"/>
    </source>
</evidence>
<gene>
    <name evidence="3" type="ORF">ENR64_19890</name>
</gene>
<feature type="signal peptide" evidence="1">
    <location>
        <begin position="1"/>
        <end position="26"/>
    </location>
</feature>
<organism evidence="3">
    <name type="scientific">Oscillatoriales cyanobacterium SpSt-418</name>
    <dbReference type="NCBI Taxonomy" id="2282169"/>
    <lineage>
        <taxon>Bacteria</taxon>
        <taxon>Bacillati</taxon>
        <taxon>Cyanobacteriota</taxon>
        <taxon>Cyanophyceae</taxon>
        <taxon>Oscillatoriophycideae</taxon>
        <taxon>Oscillatoriales</taxon>
    </lineage>
</organism>
<proteinExistence type="predicted"/>
<keyword evidence="1" id="KW-0732">Signal</keyword>
<name>A0A7C3PGT8_9CYAN</name>
<feature type="domain" description="DUF4168" evidence="2">
    <location>
        <begin position="56"/>
        <end position="130"/>
    </location>
</feature>
<feature type="chain" id="PRO_5028467443" evidence="1">
    <location>
        <begin position="27"/>
        <end position="139"/>
    </location>
</feature>
<evidence type="ECO:0000256" key="1">
    <source>
        <dbReference type="SAM" id="SignalP"/>
    </source>
</evidence>
<protein>
    <submittedName>
        <fullName evidence="3">DUF4168 domain-containing protein</fullName>
    </submittedName>
</protein>
<evidence type="ECO:0000259" key="2">
    <source>
        <dbReference type="Pfam" id="PF13767"/>
    </source>
</evidence>
<dbReference type="InterPro" id="IPR025433">
    <property type="entry name" value="DUF4168"/>
</dbReference>